<gene>
    <name evidence="2" type="ORF">GA0070612_0605</name>
</gene>
<dbReference type="Gene3D" id="3.40.1580.10">
    <property type="entry name" value="SMI1/KNR4-like"/>
    <property type="match status" value="1"/>
</dbReference>
<dbReference type="EMBL" id="LT607409">
    <property type="protein sequence ID" value="SCE73330.1"/>
    <property type="molecule type" value="Genomic_DNA"/>
</dbReference>
<keyword evidence="3" id="KW-1185">Reference proteome</keyword>
<dbReference type="InterPro" id="IPR018958">
    <property type="entry name" value="Knr4/Smi1-like_dom"/>
</dbReference>
<dbReference type="SUPFAM" id="SSF160631">
    <property type="entry name" value="SMI1/KNR4-like"/>
    <property type="match status" value="1"/>
</dbReference>
<dbReference type="Proteomes" id="UP000198224">
    <property type="component" value="Chromosome I"/>
</dbReference>
<organism evidence="2 3">
    <name type="scientific">Micromonospora chokoriensis</name>
    <dbReference type="NCBI Taxonomy" id="356851"/>
    <lineage>
        <taxon>Bacteria</taxon>
        <taxon>Bacillati</taxon>
        <taxon>Actinomycetota</taxon>
        <taxon>Actinomycetes</taxon>
        <taxon>Micromonosporales</taxon>
        <taxon>Micromonosporaceae</taxon>
        <taxon>Micromonospora</taxon>
    </lineage>
</organism>
<proteinExistence type="predicted"/>
<name>A0A1C4UNV9_9ACTN</name>
<evidence type="ECO:0000259" key="1">
    <source>
        <dbReference type="SMART" id="SM00860"/>
    </source>
</evidence>
<dbReference type="AlphaFoldDB" id="A0A1C4UNV9"/>
<evidence type="ECO:0000313" key="2">
    <source>
        <dbReference type="EMBL" id="SCE73330.1"/>
    </source>
</evidence>
<sequence length="192" mass="21836">MWDVEDIRARLAAMRAEDRELQRFGARHHRYRFGPTLSEADLAAFEGRHHITLPDTYRSFLREVGNGGAGPYYGLFPLDGEGLSDQDREERLRPGYLATPFPHTQAWNPAYHVPEPGVPGPGNMMTEDEYFDERWTAGSLVIAEFGCGAFHRLIVTGATRGQVWFDDRAADGGLTPEADFPDWYQDWLHNPR</sequence>
<dbReference type="RefSeq" id="WP_088986518.1">
    <property type="nucleotide sequence ID" value="NZ_LT607409.1"/>
</dbReference>
<dbReference type="InterPro" id="IPR037883">
    <property type="entry name" value="Knr4/Smi1-like_sf"/>
</dbReference>
<dbReference type="Pfam" id="PF09346">
    <property type="entry name" value="SMI1_KNR4"/>
    <property type="match status" value="1"/>
</dbReference>
<evidence type="ECO:0000313" key="3">
    <source>
        <dbReference type="Proteomes" id="UP000198224"/>
    </source>
</evidence>
<dbReference type="SMART" id="SM00860">
    <property type="entry name" value="SMI1_KNR4"/>
    <property type="match status" value="1"/>
</dbReference>
<feature type="domain" description="Knr4/Smi1-like" evidence="1">
    <location>
        <begin position="36"/>
        <end position="190"/>
    </location>
</feature>
<reference evidence="3" key="1">
    <citation type="submission" date="2016-06" db="EMBL/GenBank/DDBJ databases">
        <authorList>
            <person name="Varghese N."/>
            <person name="Submissions Spin"/>
        </authorList>
    </citation>
    <scope>NUCLEOTIDE SEQUENCE [LARGE SCALE GENOMIC DNA]</scope>
    <source>
        <strain evidence="3">DSM 45160</strain>
    </source>
</reference>
<protein>
    <submittedName>
        <fullName evidence="2">SMI1 / KNR4 family (SUKH-1)</fullName>
    </submittedName>
</protein>
<accession>A0A1C4UNV9</accession>